<feature type="compositionally biased region" description="Polar residues" evidence="5">
    <location>
        <begin position="472"/>
        <end position="486"/>
    </location>
</feature>
<feature type="compositionally biased region" description="Polar residues" evidence="5">
    <location>
        <begin position="531"/>
        <end position="540"/>
    </location>
</feature>
<keyword evidence="6" id="KW-1185">Reference proteome</keyword>
<evidence type="ECO:0000313" key="7">
    <source>
        <dbReference type="RefSeq" id="XP_030643822.1"/>
    </source>
</evidence>
<evidence type="ECO:0000256" key="1">
    <source>
        <dbReference type="ARBA" id="ARBA00004123"/>
    </source>
</evidence>
<name>A0A6J2WJH3_CHACN</name>
<dbReference type="CTD" id="557250"/>
<feature type="compositionally biased region" description="Basic and acidic residues" evidence="5">
    <location>
        <begin position="915"/>
        <end position="927"/>
    </location>
</feature>
<dbReference type="GO" id="GO:0005634">
    <property type="term" value="C:nucleus"/>
    <property type="evidence" value="ECO:0007669"/>
    <property type="project" value="UniProtKB-SubCell"/>
</dbReference>
<feature type="compositionally biased region" description="Polar residues" evidence="5">
    <location>
        <begin position="602"/>
        <end position="618"/>
    </location>
</feature>
<feature type="compositionally biased region" description="Polar residues" evidence="5">
    <location>
        <begin position="98"/>
        <end position="111"/>
    </location>
</feature>
<dbReference type="OrthoDB" id="10038993at2759"/>
<feature type="compositionally biased region" description="Polar residues" evidence="5">
    <location>
        <begin position="703"/>
        <end position="732"/>
    </location>
</feature>
<dbReference type="GeneID" id="115823920"/>
<dbReference type="AlphaFoldDB" id="A0A6J2WJH3"/>
<feature type="region of interest" description="Disordered" evidence="5">
    <location>
        <begin position="12"/>
        <end position="131"/>
    </location>
</feature>
<evidence type="ECO:0000256" key="3">
    <source>
        <dbReference type="ARBA" id="ARBA00023054"/>
    </source>
</evidence>
<dbReference type="PANTHER" id="PTHR24200">
    <property type="entry name" value="TOUCAN, ISOFORM A"/>
    <property type="match status" value="1"/>
</dbReference>
<feature type="compositionally biased region" description="Polar residues" evidence="5">
    <location>
        <begin position="1128"/>
        <end position="1140"/>
    </location>
</feature>
<keyword evidence="4" id="KW-0539">Nucleus</keyword>
<feature type="compositionally biased region" description="Acidic residues" evidence="5">
    <location>
        <begin position="185"/>
        <end position="199"/>
    </location>
</feature>
<feature type="compositionally biased region" description="Pro residues" evidence="5">
    <location>
        <begin position="548"/>
        <end position="566"/>
    </location>
</feature>
<organism evidence="6 7">
    <name type="scientific">Chanos chanos</name>
    <name type="common">Milkfish</name>
    <name type="synonym">Mugil chanos</name>
    <dbReference type="NCBI Taxonomy" id="29144"/>
    <lineage>
        <taxon>Eukaryota</taxon>
        <taxon>Metazoa</taxon>
        <taxon>Chordata</taxon>
        <taxon>Craniata</taxon>
        <taxon>Vertebrata</taxon>
        <taxon>Euteleostomi</taxon>
        <taxon>Actinopterygii</taxon>
        <taxon>Neopterygii</taxon>
        <taxon>Teleostei</taxon>
        <taxon>Ostariophysi</taxon>
        <taxon>Gonorynchiformes</taxon>
        <taxon>Chanidae</taxon>
        <taxon>Chanos</taxon>
    </lineage>
</organism>
<feature type="compositionally biased region" description="Polar residues" evidence="5">
    <location>
        <begin position="334"/>
        <end position="351"/>
    </location>
</feature>
<feature type="compositionally biased region" description="Basic and acidic residues" evidence="5">
    <location>
        <begin position="271"/>
        <end position="286"/>
    </location>
</feature>
<feature type="compositionally biased region" description="Polar residues" evidence="5">
    <location>
        <begin position="166"/>
        <end position="177"/>
    </location>
</feature>
<feature type="region of interest" description="Disordered" evidence="5">
    <location>
        <begin position="165"/>
        <end position="782"/>
    </location>
</feature>
<feature type="compositionally biased region" description="Basic and acidic residues" evidence="5">
    <location>
        <begin position="455"/>
        <end position="469"/>
    </location>
</feature>
<feature type="compositionally biased region" description="Basic and acidic residues" evidence="5">
    <location>
        <begin position="423"/>
        <end position="433"/>
    </location>
</feature>
<reference evidence="6" key="1">
    <citation type="submission" date="2024-06" db="UniProtKB">
        <authorList>
            <consortium name="RefSeq"/>
        </authorList>
    </citation>
    <scope>NUCLEOTIDE SEQUENCE [LARGE SCALE GENOMIC DNA]</scope>
</reference>
<feature type="region of interest" description="Disordered" evidence="5">
    <location>
        <begin position="1111"/>
        <end position="1140"/>
    </location>
</feature>
<evidence type="ECO:0000256" key="4">
    <source>
        <dbReference type="ARBA" id="ARBA00023242"/>
    </source>
</evidence>
<dbReference type="InParanoid" id="A0A6J2WJH3"/>
<dbReference type="PANTHER" id="PTHR24200:SF7">
    <property type="entry name" value="MICROTUBULE-ASSOCIATED TUMOR SUPPRESSOR 1"/>
    <property type="match status" value="1"/>
</dbReference>
<accession>A0A6J2WJH3</accession>
<proteinExistence type="inferred from homology"/>
<feature type="compositionally biased region" description="Polar residues" evidence="5">
    <location>
        <begin position="201"/>
        <end position="218"/>
    </location>
</feature>
<keyword evidence="3" id="KW-0175">Coiled coil</keyword>
<dbReference type="GO" id="GO:0005737">
    <property type="term" value="C:cytoplasm"/>
    <property type="evidence" value="ECO:0007669"/>
    <property type="project" value="TreeGrafter"/>
</dbReference>
<sequence>MEELQEGVMMMMKNPQGGMMLPLHTGDQNGNAFSQTSSSSCTESPSSSRRGEASPDSTRSLSSLSSGRVDSPLDVDMPEGDVGKKTGTEGVNGHPDTPEQNATQRQDCSESVDNENDKSVSVYLDATDDGWNENITLVITELQRQDGNHGDVDVDSHGNVRVYEVSWSQSLDGSQKTEAPLCSSENDDDKDGAEEEEDSFLSVSSGEVATRSDNGSPTESERAVSSDSALGEPATPRLDLPPTASVDTCEALSEKAGTQSSDRGPETGPVDELHEEAVELPTKEGPAELSSSPIVLEMISSESEVVPDLEGHREVAQAFSSPHDSKNTPLRAHSLTNSPSHRGSGQRLNTQKTKEQPAVSNAKLNTKTSSPKSTKPEIKRFPRPDLRNVKARIISRPTSAPRLANPAQGDSNEGKQLLAVARLKKEENQDGGKRQRSSSVQARMAAVKPSAGHVPDPKVKDHQQEEGKKALLNNSTCQSSETTPEVSQERRPKLHPTVSEDKESVKETGGAAEGTKHLLNGRPTAEETHKSNIQTVSSKLGSPATPAAGPPAPAPAPSPAPASKPKPPGREWRPAGSLSPPRGQVGIPKARLTDRSAVTVGSAPSNKTPQISTASRIVSASKLPIKGLVSSLSSSSVGSNSSETNTSAAANRVAAAAVKSEERPSRPGPQVQGKPPVSKVISSRGRVTSIPTAKSAATGLKNPATSNQVSSKPTQNPLQRSGSARLNRQSAVSVDKNKPRPAAGGTSPGPRSQPCQAGGQGEGVTGEDQPLSTAQYRQQSEKKSQHILQLRKLLTTGNRHMEALALVIQHLFTEREDALKQKQELSGQLSSLREELGKSLTCCERLEKEKEEVQVAFEAVLQKLQEQHQEELVQLEERLKEFYSAEWEKTHQMYQEEADRCRALMQQQVEEVRSKQEALRREQEESHTQQVESLRQSYESSVADLIKNHEQELQNLDKTLKESETSLNEKIEQLTTENSALSEKLKAEEERRKILAETSQKDSHTLYLEQELESLKVVLEIKTNQLHQQERKLMQMDKLVETNVKLEESLKKVQQENEDYKARMDKHAALSKQLSTEQALLQQTLQKESKVNKRLSMENEELLWKLHNCDLSSPRRVSPSSPFASPRNSASFSSAPLSPR</sequence>
<dbReference type="InterPro" id="IPR051293">
    <property type="entry name" value="MTUS1/CCDC69"/>
</dbReference>
<evidence type="ECO:0000256" key="2">
    <source>
        <dbReference type="ARBA" id="ARBA00007585"/>
    </source>
</evidence>
<protein>
    <submittedName>
        <fullName evidence="7">Microtubule-associated tumor suppressor 1 homolog</fullName>
    </submittedName>
</protein>
<dbReference type="RefSeq" id="XP_030643822.1">
    <property type="nucleotide sequence ID" value="XM_030787962.1"/>
</dbReference>
<reference evidence="7" key="2">
    <citation type="submission" date="2025-08" db="UniProtKB">
        <authorList>
            <consortium name="RefSeq"/>
        </authorList>
    </citation>
    <scope>IDENTIFICATION</scope>
</reference>
<feature type="compositionally biased region" description="Low complexity" evidence="5">
    <location>
        <begin position="1112"/>
        <end position="1127"/>
    </location>
</feature>
<feature type="compositionally biased region" description="Low complexity" evidence="5">
    <location>
        <begin position="627"/>
        <end position="658"/>
    </location>
</feature>
<comment type="similarity">
    <text evidence="2">Belongs to the MTUS1 family.</text>
</comment>
<dbReference type="Proteomes" id="UP000504632">
    <property type="component" value="Chromosome 11"/>
</dbReference>
<dbReference type="GO" id="GO:0008017">
    <property type="term" value="F:microtubule binding"/>
    <property type="evidence" value="ECO:0007669"/>
    <property type="project" value="TreeGrafter"/>
</dbReference>
<gene>
    <name evidence="7" type="primary">mtus1b</name>
</gene>
<feature type="compositionally biased region" description="Basic and acidic residues" evidence="5">
    <location>
        <begin position="374"/>
        <end position="388"/>
    </location>
</feature>
<evidence type="ECO:0000313" key="6">
    <source>
        <dbReference type="Proteomes" id="UP000504632"/>
    </source>
</evidence>
<comment type="subcellular location">
    <subcellularLocation>
        <location evidence="1">Nucleus</location>
    </subcellularLocation>
</comment>
<feature type="region of interest" description="Disordered" evidence="5">
    <location>
        <begin position="915"/>
        <end position="934"/>
    </location>
</feature>
<feature type="compositionally biased region" description="Low complexity" evidence="5">
    <location>
        <begin position="34"/>
        <end position="72"/>
    </location>
</feature>
<feature type="compositionally biased region" description="Polar residues" evidence="5">
    <location>
        <begin position="358"/>
        <end position="373"/>
    </location>
</feature>
<evidence type="ECO:0000256" key="5">
    <source>
        <dbReference type="SAM" id="MobiDB-lite"/>
    </source>
</evidence>